<keyword evidence="2" id="KW-1133">Transmembrane helix</keyword>
<feature type="region of interest" description="Disordered" evidence="1">
    <location>
        <begin position="338"/>
        <end position="360"/>
    </location>
</feature>
<comment type="caution">
    <text evidence="3">The sequence shown here is derived from an EMBL/GenBank/DDBJ whole genome shotgun (WGS) entry which is preliminary data.</text>
</comment>
<evidence type="ECO:0000313" key="3">
    <source>
        <dbReference type="EMBL" id="MEF2155094.1"/>
    </source>
</evidence>
<keyword evidence="4" id="KW-1185">Reference proteome</keyword>
<reference evidence="3 4" key="1">
    <citation type="submission" date="2024-01" db="EMBL/GenBank/DDBJ databases">
        <title>Novel species of the genus Luteimonas isolated from rivers.</title>
        <authorList>
            <person name="Lu H."/>
        </authorList>
    </citation>
    <scope>NUCLEOTIDE SEQUENCE [LARGE SCALE GENOMIC DNA]</scope>
    <source>
        <strain evidence="3 4">FXH3W</strain>
    </source>
</reference>
<keyword evidence="2" id="KW-0472">Membrane</keyword>
<dbReference type="RefSeq" id="WP_331690149.1">
    <property type="nucleotide sequence ID" value="NZ_JAZHBN010000008.1"/>
</dbReference>
<proteinExistence type="predicted"/>
<feature type="compositionally biased region" description="Basic and acidic residues" evidence="1">
    <location>
        <begin position="338"/>
        <end position="348"/>
    </location>
</feature>
<sequence>MATPHGTKQSQQRARGIGLVLYSLLFLGILGFGWYHLLYGTMHQGLVAVIAALAALLAWFIAKIIGGHKEGIRGDLPLFIFLLGISAIGVFNTLMLKLEGKTIYVESIDAATRQYTDLPLTLRTGSGNKEADAKRARIEALKVQLAQEIANPRNCGDGPKAREILDGIKAELPTFTRLSGNNVDCSQNKALIRSYNEQIDELLAKSPEFAAAHVGLYNTVQANSAEQIAKLNALKKQVDSGLDLHQARNQLEVIAANYAEQTTKVRAEVPSVMQDDRFKPALDIQSARNIGEWGHLLPLMLSRLDKIQTWVYLGIAVFLDWLLVHMFARLAEFTRNEEDEFDRRDDPRGSAGGFSGGFGR</sequence>
<evidence type="ECO:0000256" key="2">
    <source>
        <dbReference type="SAM" id="Phobius"/>
    </source>
</evidence>
<evidence type="ECO:0000313" key="4">
    <source>
        <dbReference type="Proteomes" id="UP001356170"/>
    </source>
</evidence>
<evidence type="ECO:0008006" key="5">
    <source>
        <dbReference type="Google" id="ProtNLM"/>
    </source>
</evidence>
<feature type="transmembrane region" description="Helical" evidence="2">
    <location>
        <begin position="78"/>
        <end position="96"/>
    </location>
</feature>
<dbReference type="Proteomes" id="UP001356170">
    <property type="component" value="Unassembled WGS sequence"/>
</dbReference>
<feature type="transmembrane region" description="Helical" evidence="2">
    <location>
        <begin position="20"/>
        <end position="39"/>
    </location>
</feature>
<feature type="transmembrane region" description="Helical" evidence="2">
    <location>
        <begin position="45"/>
        <end position="66"/>
    </location>
</feature>
<organism evidence="3 4">
    <name type="scientific">Aquilutibacter rugosus</name>
    <dbReference type="NCBI Taxonomy" id="3115820"/>
    <lineage>
        <taxon>Bacteria</taxon>
        <taxon>Pseudomonadati</taxon>
        <taxon>Pseudomonadota</taxon>
        <taxon>Gammaproteobacteria</taxon>
        <taxon>Lysobacterales</taxon>
        <taxon>Lysobacteraceae</taxon>
        <taxon>Aquilutibacter</taxon>
    </lineage>
</organism>
<name>A0ABU7UX34_9GAMM</name>
<protein>
    <recommendedName>
        <fullName evidence="5">DUF4407 domain-containing protein</fullName>
    </recommendedName>
</protein>
<dbReference type="EMBL" id="JAZHBO010000001">
    <property type="protein sequence ID" value="MEF2155094.1"/>
    <property type="molecule type" value="Genomic_DNA"/>
</dbReference>
<evidence type="ECO:0000256" key="1">
    <source>
        <dbReference type="SAM" id="MobiDB-lite"/>
    </source>
</evidence>
<feature type="compositionally biased region" description="Gly residues" evidence="1">
    <location>
        <begin position="350"/>
        <end position="360"/>
    </location>
</feature>
<accession>A0ABU7UX34</accession>
<keyword evidence="2" id="KW-0812">Transmembrane</keyword>
<gene>
    <name evidence="3" type="ORF">V3390_02455</name>
</gene>